<dbReference type="Proteomes" id="UP000216442">
    <property type="component" value="Unassembled WGS sequence"/>
</dbReference>
<dbReference type="AlphaFoldDB" id="A0A271LT86"/>
<evidence type="ECO:0000313" key="2">
    <source>
        <dbReference type="EMBL" id="PAQ10505.1"/>
    </source>
</evidence>
<evidence type="ECO:0000256" key="1">
    <source>
        <dbReference type="SAM" id="MobiDB-lite"/>
    </source>
</evidence>
<evidence type="ECO:0000313" key="3">
    <source>
        <dbReference type="Proteomes" id="UP000216442"/>
    </source>
</evidence>
<sequence>AHLTHDRWLYIENGYSPGTDETGMPARLVQDSIHAWLIATYPTHYVPTLAIMQTYSDGSPGDIDAVSKGLWPTSQTSDGLHPSTTTPPNGQTHLSQIIADAITSAGW</sequence>
<feature type="compositionally biased region" description="Polar residues" evidence="1">
    <location>
        <begin position="72"/>
        <end position="93"/>
    </location>
</feature>
<proteinExistence type="predicted"/>
<name>A0A271LT86_9HYPH</name>
<gene>
    <name evidence="2" type="ORF">CIT26_07865</name>
</gene>
<organism evidence="2 3">
    <name type="scientific">Mesorhizobium temperatum</name>
    <dbReference type="NCBI Taxonomy" id="241416"/>
    <lineage>
        <taxon>Bacteria</taxon>
        <taxon>Pseudomonadati</taxon>
        <taxon>Pseudomonadota</taxon>
        <taxon>Alphaproteobacteria</taxon>
        <taxon>Hyphomicrobiales</taxon>
        <taxon>Phyllobacteriaceae</taxon>
        <taxon>Mesorhizobium</taxon>
    </lineage>
</organism>
<protein>
    <submittedName>
        <fullName evidence="2">Uncharacterized protein</fullName>
    </submittedName>
</protein>
<feature type="region of interest" description="Disordered" evidence="1">
    <location>
        <begin position="66"/>
        <end position="93"/>
    </location>
</feature>
<keyword evidence="3" id="KW-1185">Reference proteome</keyword>
<reference evidence="2 3" key="1">
    <citation type="submission" date="2017-08" db="EMBL/GenBank/DDBJ databases">
        <title>Mesorhizobium wenxinae sp. nov., a novel rhizobial species isolated from root nodules of chickpea (Cicer arietinum L.).</title>
        <authorList>
            <person name="Zhang J."/>
        </authorList>
    </citation>
    <scope>NUCLEOTIDE SEQUENCE [LARGE SCALE GENOMIC DNA]</scope>
    <source>
        <strain evidence="2 3">SDW018</strain>
    </source>
</reference>
<dbReference type="RefSeq" id="WP_167391321.1">
    <property type="nucleotide sequence ID" value="NZ_NPKJ01000027.1"/>
</dbReference>
<accession>A0A271LT86</accession>
<comment type="caution">
    <text evidence="2">The sequence shown here is derived from an EMBL/GenBank/DDBJ whole genome shotgun (WGS) entry which is preliminary data.</text>
</comment>
<feature type="non-terminal residue" evidence="2">
    <location>
        <position position="1"/>
    </location>
</feature>
<dbReference type="EMBL" id="NPKJ01000027">
    <property type="protein sequence ID" value="PAQ10505.1"/>
    <property type="molecule type" value="Genomic_DNA"/>
</dbReference>